<evidence type="ECO:0000256" key="1">
    <source>
        <dbReference type="ARBA" id="ARBA00008710"/>
    </source>
</evidence>
<dbReference type="RefSeq" id="WP_208196585.1">
    <property type="nucleotide sequence ID" value="NZ_CP076023.1"/>
</dbReference>
<proteinExistence type="inferred from homology"/>
<dbReference type="PANTHER" id="PTHR39428:SF1">
    <property type="entry name" value="F420H(2)-DEPENDENT QUINONE REDUCTASE RV1261C"/>
    <property type="match status" value="1"/>
</dbReference>
<accession>A0ABX8GJW1</accession>
<evidence type="ECO:0000313" key="3">
    <source>
        <dbReference type="EMBL" id="QWC16012.1"/>
    </source>
</evidence>
<dbReference type="Gene3D" id="2.30.110.10">
    <property type="entry name" value="Electron Transport, Fmn-binding Protein, Chain A"/>
    <property type="match status" value="1"/>
</dbReference>
<protein>
    <submittedName>
        <fullName evidence="3">Nitroreductase family deazaflavin-dependent oxidoreductase</fullName>
    </submittedName>
</protein>
<dbReference type="InterPro" id="IPR012349">
    <property type="entry name" value="Split_barrel_FMN-bd"/>
</dbReference>
<evidence type="ECO:0000313" key="4">
    <source>
        <dbReference type="Proteomes" id="UP000679335"/>
    </source>
</evidence>
<gene>
    <name evidence="3" type="ORF">KKR89_17510</name>
</gene>
<reference evidence="3 4" key="1">
    <citation type="submission" date="2021-05" db="EMBL/GenBank/DDBJ databases">
        <title>Novel species in genus Cellulomonas.</title>
        <authorList>
            <person name="Zhang G."/>
        </authorList>
    </citation>
    <scope>NUCLEOTIDE SEQUENCE [LARGE SCALE GENOMIC DNA]</scope>
    <source>
        <strain evidence="4">zg-ZUI157</strain>
    </source>
</reference>
<name>A0ABX8GJW1_9CELL</name>
<comment type="similarity">
    <text evidence="1">Belongs to the F420H(2)-dependent quinone reductase family.</text>
</comment>
<dbReference type="NCBIfam" id="TIGR00026">
    <property type="entry name" value="hi_GC_TIGR00026"/>
    <property type="match status" value="1"/>
</dbReference>
<dbReference type="PANTHER" id="PTHR39428">
    <property type="entry name" value="F420H(2)-DEPENDENT QUINONE REDUCTASE RV1261C"/>
    <property type="match status" value="1"/>
</dbReference>
<sequence length="172" mass="19156">MGETGTAAGPESRRPWLPPRSFVRTAWVVHRGIHRVSRGRLGLWPPRGDRFGTMVLHTVGRRTGNQHRAIVAYALDGPDVVTVAMNGWGEGHPAWWLNLQAHPETTVDLPDGSRAVRARAATGAQRDRLWRTWLRFDPTFDAHAAHRRTETVVVVLEPLVPASDVKEEGRGT</sequence>
<dbReference type="Pfam" id="PF04075">
    <property type="entry name" value="F420H2_quin_red"/>
    <property type="match status" value="1"/>
</dbReference>
<keyword evidence="4" id="KW-1185">Reference proteome</keyword>
<comment type="catalytic activity">
    <reaction evidence="2">
        <text>oxidized coenzyme F420-(gamma-L-Glu)(n) + a quinol + H(+) = reduced coenzyme F420-(gamma-L-Glu)(n) + a quinone</text>
        <dbReference type="Rhea" id="RHEA:39663"/>
        <dbReference type="Rhea" id="RHEA-COMP:12939"/>
        <dbReference type="Rhea" id="RHEA-COMP:14378"/>
        <dbReference type="ChEBI" id="CHEBI:15378"/>
        <dbReference type="ChEBI" id="CHEBI:24646"/>
        <dbReference type="ChEBI" id="CHEBI:132124"/>
        <dbReference type="ChEBI" id="CHEBI:133980"/>
        <dbReference type="ChEBI" id="CHEBI:139511"/>
    </reaction>
</comment>
<dbReference type="EMBL" id="CP076023">
    <property type="protein sequence ID" value="QWC16012.1"/>
    <property type="molecule type" value="Genomic_DNA"/>
</dbReference>
<dbReference type="InterPro" id="IPR004378">
    <property type="entry name" value="F420H2_quin_Rdtase"/>
</dbReference>
<dbReference type="Proteomes" id="UP000679335">
    <property type="component" value="Chromosome"/>
</dbReference>
<evidence type="ECO:0000256" key="2">
    <source>
        <dbReference type="ARBA" id="ARBA00049106"/>
    </source>
</evidence>
<organism evidence="3 4">
    <name type="scientific">Cellulomonas dongxiuzhuiae</name>
    <dbReference type="NCBI Taxonomy" id="2819979"/>
    <lineage>
        <taxon>Bacteria</taxon>
        <taxon>Bacillati</taxon>
        <taxon>Actinomycetota</taxon>
        <taxon>Actinomycetes</taxon>
        <taxon>Micrococcales</taxon>
        <taxon>Cellulomonadaceae</taxon>
        <taxon>Cellulomonas</taxon>
    </lineage>
</organism>